<accession>A0A4D6DVY6</accession>
<dbReference type="Proteomes" id="UP000297083">
    <property type="component" value="Segment"/>
</dbReference>
<organism evidence="1 2">
    <name type="scientific">Salmonella phage ZCSE2</name>
    <dbReference type="NCBI Taxonomy" id="2562175"/>
    <lineage>
        <taxon>Viruses</taxon>
        <taxon>Duplodnaviria</taxon>
        <taxon>Heunggongvirae</taxon>
        <taxon>Uroviricota</taxon>
        <taxon>Caudoviricetes</taxon>
        <taxon>Loughboroughvirus</taxon>
        <taxon>Loughboroughvirus ZCSE2</taxon>
    </lineage>
</organism>
<dbReference type="RefSeq" id="YP_009821759.1">
    <property type="nucleotide sequence ID" value="NC_048179.1"/>
</dbReference>
<dbReference type="GeneID" id="55013245"/>
<keyword evidence="2" id="KW-1185">Reference proteome</keyword>
<reference evidence="1 2" key="1">
    <citation type="submission" date="2019-03" db="EMBL/GenBank/DDBJ databases">
        <authorList>
            <person name="Connerton I.F."/>
            <person name="El-Shibiny A."/>
            <person name="Hooton S."/>
            <person name="Mohamed A."/>
            <person name="Taha O."/>
            <person name="E-Sherif H.M."/>
            <person name="Connerton P.L."/>
        </authorList>
    </citation>
    <scope>NUCLEOTIDE SEQUENCE [LARGE SCALE GENOMIC DNA]</scope>
</reference>
<sequence>MLTLNQFKATRKLKAGEACDYWTYGVRHDWVVEERYPQDGVSEFYVCGEQFESLDDAVEALYLMYADTEMLYEDYH</sequence>
<dbReference type="KEGG" id="vg:55013245"/>
<evidence type="ECO:0000313" key="2">
    <source>
        <dbReference type="Proteomes" id="UP000297083"/>
    </source>
</evidence>
<evidence type="ECO:0000313" key="1">
    <source>
        <dbReference type="EMBL" id="QBZ70547.1"/>
    </source>
</evidence>
<proteinExistence type="predicted"/>
<name>A0A4D6DVY6_9CAUD</name>
<protein>
    <submittedName>
        <fullName evidence="1">Uncharacterized protein</fullName>
    </submittedName>
</protein>
<dbReference type="EMBL" id="MK673511">
    <property type="protein sequence ID" value="QBZ70547.1"/>
    <property type="molecule type" value="Genomic_DNA"/>
</dbReference>